<dbReference type="EMBL" id="NAJL01000028">
    <property type="protein sequence ID" value="TKA26431.1"/>
    <property type="molecule type" value="Genomic_DNA"/>
</dbReference>
<feature type="signal peptide" evidence="1">
    <location>
        <begin position="1"/>
        <end position="19"/>
    </location>
</feature>
<dbReference type="Proteomes" id="UP000308549">
    <property type="component" value="Unassembled WGS sequence"/>
</dbReference>
<organism evidence="2 3">
    <name type="scientific">Salinomyces thailandicus</name>
    <dbReference type="NCBI Taxonomy" id="706561"/>
    <lineage>
        <taxon>Eukaryota</taxon>
        <taxon>Fungi</taxon>
        <taxon>Dikarya</taxon>
        <taxon>Ascomycota</taxon>
        <taxon>Pezizomycotina</taxon>
        <taxon>Dothideomycetes</taxon>
        <taxon>Dothideomycetidae</taxon>
        <taxon>Mycosphaerellales</taxon>
        <taxon>Teratosphaeriaceae</taxon>
        <taxon>Salinomyces</taxon>
    </lineage>
</organism>
<dbReference type="AlphaFoldDB" id="A0A4U0TVN5"/>
<dbReference type="OrthoDB" id="4161406at2759"/>
<name>A0A4U0TVN5_9PEZI</name>
<keyword evidence="1" id="KW-0732">Signal</keyword>
<gene>
    <name evidence="2" type="ORF">B0A50_05267</name>
</gene>
<reference evidence="2 3" key="1">
    <citation type="submission" date="2017-03" db="EMBL/GenBank/DDBJ databases">
        <title>Genomes of endolithic fungi from Antarctica.</title>
        <authorList>
            <person name="Coleine C."/>
            <person name="Masonjones S."/>
            <person name="Stajich J.E."/>
        </authorList>
    </citation>
    <scope>NUCLEOTIDE SEQUENCE [LARGE SCALE GENOMIC DNA]</scope>
    <source>
        <strain evidence="2 3">CCFEE 6315</strain>
    </source>
</reference>
<evidence type="ECO:0000313" key="3">
    <source>
        <dbReference type="Proteomes" id="UP000308549"/>
    </source>
</evidence>
<accession>A0A4U0TVN5</accession>
<proteinExistence type="predicted"/>
<sequence>MKSFATATITSSALWSVLQLCPAPVAVLDAVITGALSGEAGAIVGAGASGKFGKRDIETMSVKRADPSDPFAGLPQPAADECQSQLSGVTVNITPTGDGAFKIDNVPSACMTLSNVILGTDYGDQPVPTPPDGQ</sequence>
<protein>
    <submittedName>
        <fullName evidence="2">Uncharacterized protein</fullName>
    </submittedName>
</protein>
<evidence type="ECO:0000256" key="1">
    <source>
        <dbReference type="SAM" id="SignalP"/>
    </source>
</evidence>
<evidence type="ECO:0000313" key="2">
    <source>
        <dbReference type="EMBL" id="TKA26431.1"/>
    </source>
</evidence>
<keyword evidence="3" id="KW-1185">Reference proteome</keyword>
<feature type="chain" id="PRO_5020752424" evidence="1">
    <location>
        <begin position="20"/>
        <end position="134"/>
    </location>
</feature>
<comment type="caution">
    <text evidence="2">The sequence shown here is derived from an EMBL/GenBank/DDBJ whole genome shotgun (WGS) entry which is preliminary data.</text>
</comment>